<dbReference type="EnsemblMetazoa" id="G3923.2">
    <property type="protein sequence ID" value="G3923.2:cds"/>
    <property type="gene ID" value="G3923"/>
</dbReference>
<proteinExistence type="predicted"/>
<organism evidence="1 2">
    <name type="scientific">Magallana gigas</name>
    <name type="common">Pacific oyster</name>
    <name type="synonym">Crassostrea gigas</name>
    <dbReference type="NCBI Taxonomy" id="29159"/>
    <lineage>
        <taxon>Eukaryota</taxon>
        <taxon>Metazoa</taxon>
        <taxon>Spiralia</taxon>
        <taxon>Lophotrochozoa</taxon>
        <taxon>Mollusca</taxon>
        <taxon>Bivalvia</taxon>
        <taxon>Autobranchia</taxon>
        <taxon>Pteriomorphia</taxon>
        <taxon>Ostreida</taxon>
        <taxon>Ostreoidea</taxon>
        <taxon>Ostreidae</taxon>
        <taxon>Magallana</taxon>
    </lineage>
</organism>
<protein>
    <submittedName>
        <fullName evidence="1">Uncharacterized protein</fullName>
    </submittedName>
</protein>
<keyword evidence="2" id="KW-1185">Reference proteome</keyword>
<dbReference type="Proteomes" id="UP000005408">
    <property type="component" value="Unassembled WGS sequence"/>
</dbReference>
<sequence>MIVFQVSDVFKSKTSSHRVVRLDQGGGVAIKLWGSKSFLYPAVRSSIEATCLQNEDEITRTLHIVQEFFIYTCTT</sequence>
<evidence type="ECO:0000313" key="2">
    <source>
        <dbReference type="Proteomes" id="UP000005408"/>
    </source>
</evidence>
<name>A0A8W8N4X7_MAGGI</name>
<reference evidence="1" key="1">
    <citation type="submission" date="2022-08" db="UniProtKB">
        <authorList>
            <consortium name="EnsemblMetazoa"/>
        </authorList>
    </citation>
    <scope>IDENTIFICATION</scope>
    <source>
        <strain evidence="1">05x7-T-G4-1.051#20</strain>
    </source>
</reference>
<accession>A0A8W8N4X7</accession>
<dbReference type="AlphaFoldDB" id="A0A8W8N4X7"/>
<evidence type="ECO:0000313" key="1">
    <source>
        <dbReference type="EnsemblMetazoa" id="G3923.2:cds"/>
    </source>
</evidence>